<protein>
    <submittedName>
        <fullName evidence="4">T9SS C-terminal target domain-containing protein</fullName>
    </submittedName>
</protein>
<dbReference type="KEGG" id="eva:EIB75_12125"/>
<dbReference type="EMBL" id="CP034161">
    <property type="protein sequence ID" value="AZI39114.1"/>
    <property type="molecule type" value="Genomic_DNA"/>
</dbReference>
<keyword evidence="1 2" id="KW-0732">Signal</keyword>
<dbReference type="OrthoDB" id="9805017at2"/>
<reference evidence="5" key="3">
    <citation type="submission" date="2018-11" db="EMBL/GenBank/DDBJ databases">
        <title>Proposal to divide the Flavobacteriaceae and reorganize its genera based on Amino Acid Identity values calculated from whole genome sequences.</title>
        <authorList>
            <person name="Nicholson A.C."/>
            <person name="Gulvik C.A."/>
            <person name="Whitney A.M."/>
            <person name="Sheth M."/>
            <person name="Batra D."/>
            <person name="Pryor J."/>
            <person name="Bernardet J.-F."/>
            <person name="Hugo C."/>
            <person name="Kampfer P."/>
            <person name="Newman J.D."/>
            <person name="McQuiston J.R."/>
        </authorList>
    </citation>
    <scope>NUCLEOTIDE SEQUENCE [LARGE SCALE GENOMIC DNA]</scope>
    <source>
        <strain evidence="5">H6466</strain>
    </source>
</reference>
<accession>A0A3G8ZN50</accession>
<sequence length="471" mass="52562">MKNILLSTIVLVGLCAISNAQSLDTTFGTNGTITHTGIGNYFDATELPDGSVILSGDYETSSVSKAVVTKLKPDGSLDTSFGSGGKYVIDQFSDVNYYEAFSKAILQPDGKLVLLYGAEYDNGIDEETISVRMMRLNSNGSVDNSFLGYSVQNVGEDNYPYGIFRLQSGKILMYGENYIMRFNENGTLDTTYANNGIRNIAFDIDELNIIGSAIYLEDYTGKRLVRLDDESSSNTKTYNLPENSSYYFQGNNIYVHSYVNFSEITKLDFNFDPVSTYGDNGKASFSEYLGYNFVFQSQGSILSRSYITNYDQNGNILSEDLAYRRINPDGTPDSTFGTAGVYKINILKNAPYNYYSDDYVHSNGKLYHLFYDKDWENNNIYLKRSNLPSEILATENVALTKEIGIIQNPVRENLILNGNLRSAKIYDMSGKETGISFEGKQTSVERLKTGAYIINAVSDSGKKINLKFIKK</sequence>
<evidence type="ECO:0000256" key="1">
    <source>
        <dbReference type="ARBA" id="ARBA00022729"/>
    </source>
</evidence>
<dbReference type="EMBL" id="CP034160">
    <property type="protein sequence ID" value="AZI55964.1"/>
    <property type="molecule type" value="Genomic_DNA"/>
</dbReference>
<evidence type="ECO:0000313" key="3">
    <source>
        <dbReference type="EMBL" id="AZI39114.1"/>
    </source>
</evidence>
<reference evidence="6" key="1">
    <citation type="submission" date="2018-11" db="EMBL/GenBank/DDBJ databases">
        <title>Proposal to divide the Flavobacteriaceae and reorganize its genera based on Amino Acid Identity values calculated from whole genome sequences.</title>
        <authorList>
            <person name="Nicholson A.C."/>
            <person name="Gulvik C.A."/>
            <person name="Whitney A.M."/>
            <person name="Humrighouse B.W."/>
            <person name="Bell M."/>
            <person name="Holmes B."/>
            <person name="Steigerwalt A.B."/>
            <person name="Villarma A."/>
            <person name="Sheth M."/>
            <person name="Batra D."/>
            <person name="Pryor J."/>
            <person name="Bernardet J.-F."/>
            <person name="Hugo C."/>
            <person name="Kampfer P."/>
            <person name="Newman J.D."/>
            <person name="McQuiston J.R."/>
        </authorList>
    </citation>
    <scope>NUCLEOTIDE SEQUENCE [LARGE SCALE GENOMIC DNA]</scope>
    <source>
        <strain evidence="6">F5649</strain>
    </source>
</reference>
<dbReference type="Proteomes" id="UP000272316">
    <property type="component" value="Chromosome"/>
</dbReference>
<dbReference type="Gene3D" id="2.80.10.50">
    <property type="match status" value="1"/>
</dbReference>
<dbReference type="Proteomes" id="UP000281810">
    <property type="component" value="Chromosome"/>
</dbReference>
<dbReference type="InterPro" id="IPR026444">
    <property type="entry name" value="Secre_tail"/>
</dbReference>
<feature type="signal peptide" evidence="2">
    <location>
        <begin position="1"/>
        <end position="22"/>
    </location>
</feature>
<dbReference type="AlphaFoldDB" id="A0A3G8ZN50"/>
<gene>
    <name evidence="3" type="ORF">EIB74_03620</name>
    <name evidence="4" type="ORF">EIB75_12125</name>
</gene>
<dbReference type="NCBIfam" id="TIGR02608">
    <property type="entry name" value="delta_60_rpt"/>
    <property type="match status" value="4"/>
</dbReference>
<dbReference type="InterPro" id="IPR013431">
    <property type="entry name" value="Delta_60_rpt"/>
</dbReference>
<feature type="chain" id="PRO_5044594263" evidence="2">
    <location>
        <begin position="23"/>
        <end position="471"/>
    </location>
</feature>
<dbReference type="RefSeq" id="WP_124801398.1">
    <property type="nucleotide sequence ID" value="NZ_CP034160.1"/>
</dbReference>
<evidence type="ECO:0000313" key="4">
    <source>
        <dbReference type="EMBL" id="AZI55964.1"/>
    </source>
</evidence>
<evidence type="ECO:0000313" key="5">
    <source>
        <dbReference type="Proteomes" id="UP000272316"/>
    </source>
</evidence>
<reference evidence="4" key="2">
    <citation type="submission" date="2018-11" db="EMBL/GenBank/DDBJ databases">
        <title>Proposal to divide the Flavobacteriaceae and reorganize its genera based on Amino Acid Identity values calculated from whole genome sequences.</title>
        <authorList>
            <person name="Nicholson A.C."/>
            <person name="Gulvik C.A."/>
            <person name="Whitney A.M."/>
            <person name="Humrighouse B.W."/>
            <person name="Bell M."/>
            <person name="Holmes B."/>
            <person name="Steigerwalt A."/>
            <person name="Villarma A."/>
            <person name="Sheth M."/>
            <person name="Batra D."/>
            <person name="Pryor J."/>
            <person name="Bernardet J.-F."/>
            <person name="Hugo C."/>
            <person name="Kampfer P."/>
            <person name="Newman J."/>
            <person name="Mcquiston J.R."/>
        </authorList>
    </citation>
    <scope>NUCLEOTIDE SEQUENCE [LARGE SCALE GENOMIC DNA]</scope>
    <source>
        <strain evidence="3">F5649</strain>
        <strain evidence="4">H6466</strain>
    </source>
</reference>
<evidence type="ECO:0000256" key="2">
    <source>
        <dbReference type="SAM" id="SignalP"/>
    </source>
</evidence>
<accession>A0A3G8Y999</accession>
<dbReference type="Pfam" id="PF17164">
    <property type="entry name" value="DUF5122"/>
    <property type="match status" value="3"/>
</dbReference>
<proteinExistence type="predicted"/>
<name>A0A3G8ZN50_9FLAO</name>
<keyword evidence="6" id="KW-1185">Reference proteome</keyword>
<evidence type="ECO:0000313" key="6">
    <source>
        <dbReference type="Proteomes" id="UP000281810"/>
    </source>
</evidence>
<dbReference type="NCBIfam" id="TIGR04183">
    <property type="entry name" value="Por_Secre_tail"/>
    <property type="match status" value="1"/>
</dbReference>
<organism evidence="4 5">
    <name type="scientific">Epilithonimonas vandammei</name>
    <dbReference type="NCBI Taxonomy" id="2487072"/>
    <lineage>
        <taxon>Bacteria</taxon>
        <taxon>Pseudomonadati</taxon>
        <taxon>Bacteroidota</taxon>
        <taxon>Flavobacteriia</taxon>
        <taxon>Flavobacteriales</taxon>
        <taxon>Weeksellaceae</taxon>
        <taxon>Chryseobacterium group</taxon>
        <taxon>Epilithonimonas</taxon>
    </lineage>
</organism>